<evidence type="ECO:0000313" key="2">
    <source>
        <dbReference type="EMBL" id="MCF2531721.1"/>
    </source>
</evidence>
<evidence type="ECO:0000256" key="1">
    <source>
        <dbReference type="SAM" id="MobiDB-lite"/>
    </source>
</evidence>
<organism evidence="2 3">
    <name type="scientific">Yinghuangia soli</name>
    <dbReference type="NCBI Taxonomy" id="2908204"/>
    <lineage>
        <taxon>Bacteria</taxon>
        <taxon>Bacillati</taxon>
        <taxon>Actinomycetota</taxon>
        <taxon>Actinomycetes</taxon>
        <taxon>Kitasatosporales</taxon>
        <taxon>Streptomycetaceae</taxon>
        <taxon>Yinghuangia</taxon>
    </lineage>
</organism>
<proteinExistence type="predicted"/>
<reference evidence="2" key="1">
    <citation type="submission" date="2022-01" db="EMBL/GenBank/DDBJ databases">
        <title>Genome-Based Taxonomic Classification of the Phylum Actinobacteria.</title>
        <authorList>
            <person name="Gao Y."/>
        </authorList>
    </citation>
    <scope>NUCLEOTIDE SEQUENCE</scope>
    <source>
        <strain evidence="2">KLBMP 8922</strain>
    </source>
</reference>
<feature type="region of interest" description="Disordered" evidence="1">
    <location>
        <begin position="78"/>
        <end position="108"/>
    </location>
</feature>
<dbReference type="RefSeq" id="WP_235056370.1">
    <property type="nucleotide sequence ID" value="NZ_JAKFHA010000026.1"/>
</dbReference>
<keyword evidence="3" id="KW-1185">Reference proteome</keyword>
<protein>
    <submittedName>
        <fullName evidence="2">Uncharacterized protein</fullName>
    </submittedName>
</protein>
<comment type="caution">
    <text evidence="2">The sequence shown here is derived from an EMBL/GenBank/DDBJ whole genome shotgun (WGS) entry which is preliminary data.</text>
</comment>
<dbReference type="AlphaFoldDB" id="A0AA41U3E6"/>
<dbReference type="EMBL" id="JAKFHA010000026">
    <property type="protein sequence ID" value="MCF2531721.1"/>
    <property type="molecule type" value="Genomic_DNA"/>
</dbReference>
<name>A0AA41U3E6_9ACTN</name>
<accession>A0AA41U3E6</accession>
<gene>
    <name evidence="2" type="ORF">LZ495_31515</name>
</gene>
<evidence type="ECO:0000313" key="3">
    <source>
        <dbReference type="Proteomes" id="UP001165378"/>
    </source>
</evidence>
<dbReference type="Proteomes" id="UP001165378">
    <property type="component" value="Unassembled WGS sequence"/>
</dbReference>
<sequence>MTGRYRVDTTDTTLGDIDVIAVERVVNGDNGPHPTLTDAEQQFAAVAMFRRGAGPRTVAEAVGATERVVQRWRREAGLVPQARGEPPPCGTRSAYQRHLRRGETPDHACREANNAAHRRLLATGSTLAGGRA</sequence>